<proteinExistence type="predicted"/>
<feature type="compositionally biased region" description="Acidic residues" evidence="1">
    <location>
        <begin position="347"/>
        <end position="374"/>
    </location>
</feature>
<feature type="compositionally biased region" description="Polar residues" evidence="1">
    <location>
        <begin position="1194"/>
        <end position="1207"/>
    </location>
</feature>
<evidence type="ECO:0000313" key="3">
    <source>
        <dbReference type="Proteomes" id="UP000748531"/>
    </source>
</evidence>
<feature type="compositionally biased region" description="Polar residues" evidence="1">
    <location>
        <begin position="473"/>
        <end position="500"/>
    </location>
</feature>
<feature type="region of interest" description="Disordered" evidence="1">
    <location>
        <begin position="1119"/>
        <end position="1167"/>
    </location>
</feature>
<feature type="compositionally biased region" description="Polar residues" evidence="1">
    <location>
        <begin position="1131"/>
        <end position="1150"/>
    </location>
</feature>
<organism evidence="2 3">
    <name type="scientific">Paragonimus heterotremus</name>
    <dbReference type="NCBI Taxonomy" id="100268"/>
    <lineage>
        <taxon>Eukaryota</taxon>
        <taxon>Metazoa</taxon>
        <taxon>Spiralia</taxon>
        <taxon>Lophotrochozoa</taxon>
        <taxon>Platyhelminthes</taxon>
        <taxon>Trematoda</taxon>
        <taxon>Digenea</taxon>
        <taxon>Plagiorchiida</taxon>
        <taxon>Troglotremata</taxon>
        <taxon>Troglotrematidae</taxon>
        <taxon>Paragonimus</taxon>
    </lineage>
</organism>
<dbReference type="Proteomes" id="UP000748531">
    <property type="component" value="Unassembled WGS sequence"/>
</dbReference>
<dbReference type="GO" id="GO:0005697">
    <property type="term" value="C:telomerase holoenzyme complex"/>
    <property type="evidence" value="ECO:0007669"/>
    <property type="project" value="TreeGrafter"/>
</dbReference>
<dbReference type="EMBL" id="LUCH01000108">
    <property type="protein sequence ID" value="KAF5406072.1"/>
    <property type="molecule type" value="Genomic_DNA"/>
</dbReference>
<accession>A0A8J4X3L8</accession>
<feature type="region of interest" description="Disordered" evidence="1">
    <location>
        <begin position="1194"/>
        <end position="1226"/>
    </location>
</feature>
<evidence type="ECO:0008006" key="4">
    <source>
        <dbReference type="Google" id="ProtNLM"/>
    </source>
</evidence>
<dbReference type="GO" id="GO:0000184">
    <property type="term" value="P:nuclear-transcribed mRNA catabolic process, nonsense-mediated decay"/>
    <property type="evidence" value="ECO:0007669"/>
    <property type="project" value="TreeGrafter"/>
</dbReference>
<dbReference type="GO" id="GO:0070034">
    <property type="term" value="F:telomerase RNA binding"/>
    <property type="evidence" value="ECO:0007669"/>
    <property type="project" value="TreeGrafter"/>
</dbReference>
<dbReference type="GO" id="GO:0042162">
    <property type="term" value="F:telomeric DNA binding"/>
    <property type="evidence" value="ECO:0007669"/>
    <property type="project" value="TreeGrafter"/>
</dbReference>
<dbReference type="PANTHER" id="PTHR15696:SF7">
    <property type="entry name" value="NONSENSE-MEDIATED MRNA DECAY FACTOR"/>
    <property type="match status" value="1"/>
</dbReference>
<dbReference type="InterPro" id="IPR045153">
    <property type="entry name" value="Est1/Ebs1-like"/>
</dbReference>
<sequence length="1304" mass="145351">MVLAKNELRYRKLFGEKPIFGLYSRRPNRYRPKDFRKTITKFIFLIQCFLKLHSSECSEGERYVPQVFRDTLFELHLMLTVSSESVLEPEITTDHSGHLVNFTSDDANRHSSIEDAELRRDSSLFSERLTGPIFIRIILIAVLTVNLRLCEAASVSNRSSEAKSVDEPTVPISHPSDDNSDVTDVKSDDDTAKIVDATTSQTDRSEQTSTDVLDSFGPLFFLLQLSELYMTHVTKQLNDQLVGQGGPYDASVMCPRNDVSRIVPRISVEQDVDEGEQDDEEDDKVDEHTMTNAFSGKRVPPKALSDSNNSPTAEEDIETDGSSCEGMDSSVVRKPVHDYPDSAAEDRAEEDEDIVDRLEDDGEDEFEYSDETESNADLWSSDDSSLLHSQDEMLFSGASADEDEQFADHRLRRARLHKTSGRRSTQASNRVQTGFADADVPAIDCDLRYQTKSNLMLDPIREEELVSEGKCHQSCQNREPHSSRNSTVSSKTVAAGSSGSEPICSMETIRSKPESGYSKRTSARRTDKGDYWLPEPCLESNAAPSIPRLSGSSNTIARAHAISRIYLLASIKLVLEWVQQEHFWPLRLVTAPLVSDSSSNTQETSSIRYAVDRWCTQLGLLLNSLYPVVSQIENELLTAVQSNESEAVTTTNSSKNPLQNPKPTQPMLVNQMSDFGVRIVECGVVTRVNDSAGDVGNMDDKDRIPCKSARSGQTFPLPEDWLLRGLPSLAYVHGQLSFNQAVLSAPFTRLDEAVLRSLCLVSAGRHLACHGAELGINFVYEETERQPFVFTAVNCDPLNVMHTHVVFPRCHRHTRRHRGRGFSSRGYGRLDYSGPHASRGGGGRWACRGASRREHYRFTSSSSRYSGRSTESFSSLKQTKVCREDQELAPIDYKCGSKRKHTCATKPIEDQSTIPTSAIHTGLRTHSGEHLDVTELAEQSSNSSVPLVGHSEETDTNTAEAAEPCIEQDLPAETTDSRKEQLMRDMARLRLLNEVDELARKCQNPSPRSIANVALPSSSATTAVSSGPNRLETSNDPMDHHLNEMAYDASRNFVSPYLVLDAYCLSSHLPAVKQLVNSGTFVLIIPVAVISHLDYLKKTMATARVAIRYLEHETHSGNRFLRLQRPEEQPTEPTQTLRLVSARRGTQSGLLETEATAEDSSVESNRSANPRVVKRWLSILDCATYFSKLKHSENSTNATGEHMSSPSQPLPEPDPQSNQPGPCNTLTTEPSSCCDLLALGKLSTESDFDHQMRTALVTILIGSRDVVSEDMFVPREFVQLVHKCGVRLELLRDFVVRWRKMRKI</sequence>
<dbReference type="Gene3D" id="3.40.50.1010">
    <property type="entry name" value="5'-nuclease"/>
    <property type="match status" value="1"/>
</dbReference>
<evidence type="ECO:0000256" key="1">
    <source>
        <dbReference type="SAM" id="MobiDB-lite"/>
    </source>
</evidence>
<reference evidence="2" key="1">
    <citation type="submission" date="2019-05" db="EMBL/GenBank/DDBJ databases">
        <title>Annotation for the trematode Paragonimus heterotremus.</title>
        <authorList>
            <person name="Choi Y.-J."/>
        </authorList>
    </citation>
    <scope>NUCLEOTIDE SEQUENCE</scope>
    <source>
        <strain evidence="2">LC</strain>
    </source>
</reference>
<feature type="compositionally biased region" description="Basic and acidic residues" evidence="1">
    <location>
        <begin position="183"/>
        <end position="193"/>
    </location>
</feature>
<name>A0A8J4X3L8_9TREM</name>
<feature type="region of interest" description="Disordered" evidence="1">
    <location>
        <begin position="158"/>
        <end position="209"/>
    </location>
</feature>
<feature type="compositionally biased region" description="Polar residues" evidence="1">
    <location>
        <begin position="1215"/>
        <end position="1226"/>
    </location>
</feature>
<feature type="compositionally biased region" description="Basic and acidic residues" evidence="1">
    <location>
        <begin position="335"/>
        <end position="346"/>
    </location>
</feature>
<feature type="compositionally biased region" description="Acidic residues" evidence="1">
    <location>
        <begin position="270"/>
        <end position="284"/>
    </location>
</feature>
<feature type="compositionally biased region" description="Polar residues" evidence="1">
    <location>
        <begin position="197"/>
        <end position="209"/>
    </location>
</feature>
<evidence type="ECO:0000313" key="2">
    <source>
        <dbReference type="EMBL" id="KAF5406072.1"/>
    </source>
</evidence>
<feature type="region of interest" description="Disordered" evidence="1">
    <location>
        <begin position="647"/>
        <end position="666"/>
    </location>
</feature>
<gene>
    <name evidence="2" type="ORF">PHET_00422</name>
</gene>
<feature type="region of interest" description="Disordered" evidence="1">
    <location>
        <begin position="265"/>
        <end position="383"/>
    </location>
</feature>
<dbReference type="OrthoDB" id="5920073at2759"/>
<keyword evidence="3" id="KW-1185">Reference proteome</keyword>
<feature type="region of interest" description="Disordered" evidence="1">
    <location>
        <begin position="471"/>
        <end position="504"/>
    </location>
</feature>
<dbReference type="PANTHER" id="PTHR15696">
    <property type="entry name" value="SMG-7 SUPPRESSOR WITH MORPHOLOGICAL EFFECT ON GENITALIA PROTEIN 7"/>
    <property type="match status" value="1"/>
</dbReference>
<protein>
    <recommendedName>
        <fullName evidence="4">PIN domain-containing protein</fullName>
    </recommendedName>
</protein>
<comment type="caution">
    <text evidence="2">The sequence shown here is derived from an EMBL/GenBank/DDBJ whole genome shotgun (WGS) entry which is preliminary data.</text>
</comment>